<evidence type="ECO:0008006" key="4">
    <source>
        <dbReference type="Google" id="ProtNLM"/>
    </source>
</evidence>
<proteinExistence type="predicted"/>
<sequence>MNTENWEAWSFRAMAGEAGVQAENLVGFEVEATDGGIGKIVNGSTDEGSSWIVVDTGPWIFGRQVVLPAGTINRVDTDEEKVYLDLTKDQVKDSPPPTEESATPDDEYRGILGTYYGGIYGPRGSGY</sequence>
<gene>
    <name evidence="2" type="ORF">BKA15_001392</name>
</gene>
<dbReference type="InterPro" id="IPR014747">
    <property type="entry name" value="Bac_photo_RC_H_C"/>
</dbReference>
<feature type="region of interest" description="Disordered" evidence="1">
    <location>
        <begin position="86"/>
        <end position="109"/>
    </location>
</feature>
<protein>
    <recommendedName>
        <fullName evidence="4">PRC-barrel domain-containing protein</fullName>
    </recommendedName>
</protein>
<organism evidence="2 3">
    <name type="scientific">Microlunatus parietis</name>
    <dbReference type="NCBI Taxonomy" id="682979"/>
    <lineage>
        <taxon>Bacteria</taxon>
        <taxon>Bacillati</taxon>
        <taxon>Actinomycetota</taxon>
        <taxon>Actinomycetes</taxon>
        <taxon>Propionibacteriales</taxon>
        <taxon>Propionibacteriaceae</taxon>
        <taxon>Microlunatus</taxon>
    </lineage>
</organism>
<dbReference type="SUPFAM" id="SSF50346">
    <property type="entry name" value="PRC-barrel domain"/>
    <property type="match status" value="1"/>
</dbReference>
<reference evidence="2 3" key="1">
    <citation type="submission" date="2020-07" db="EMBL/GenBank/DDBJ databases">
        <title>Sequencing the genomes of 1000 actinobacteria strains.</title>
        <authorList>
            <person name="Klenk H.-P."/>
        </authorList>
    </citation>
    <scope>NUCLEOTIDE SEQUENCE [LARGE SCALE GENOMIC DNA]</scope>
    <source>
        <strain evidence="2 3">DSM 22083</strain>
    </source>
</reference>
<name>A0A7Y9LAR9_9ACTN</name>
<dbReference type="Gene3D" id="3.90.50.10">
    <property type="entry name" value="Photosynthetic Reaction Center, subunit H, domain 2"/>
    <property type="match status" value="1"/>
</dbReference>
<dbReference type="GO" id="GO:0030077">
    <property type="term" value="C:plasma membrane light-harvesting complex"/>
    <property type="evidence" value="ECO:0007669"/>
    <property type="project" value="InterPro"/>
</dbReference>
<dbReference type="GO" id="GO:0019684">
    <property type="term" value="P:photosynthesis, light reaction"/>
    <property type="evidence" value="ECO:0007669"/>
    <property type="project" value="InterPro"/>
</dbReference>
<dbReference type="Proteomes" id="UP000569914">
    <property type="component" value="Unassembled WGS sequence"/>
</dbReference>
<keyword evidence="3" id="KW-1185">Reference proteome</keyword>
<dbReference type="RefSeq" id="WP_218871099.1">
    <property type="nucleotide sequence ID" value="NZ_JACCBU010000001.1"/>
</dbReference>
<evidence type="ECO:0000256" key="1">
    <source>
        <dbReference type="SAM" id="MobiDB-lite"/>
    </source>
</evidence>
<dbReference type="InterPro" id="IPR011033">
    <property type="entry name" value="PRC_barrel-like_sf"/>
</dbReference>
<dbReference type="AlphaFoldDB" id="A0A7Y9LAR9"/>
<comment type="caution">
    <text evidence="2">The sequence shown here is derived from an EMBL/GenBank/DDBJ whole genome shotgun (WGS) entry which is preliminary data.</text>
</comment>
<evidence type="ECO:0000313" key="2">
    <source>
        <dbReference type="EMBL" id="NYE70063.1"/>
    </source>
</evidence>
<accession>A0A7Y9LAR9</accession>
<evidence type="ECO:0000313" key="3">
    <source>
        <dbReference type="Proteomes" id="UP000569914"/>
    </source>
</evidence>
<dbReference type="EMBL" id="JACCBU010000001">
    <property type="protein sequence ID" value="NYE70063.1"/>
    <property type="molecule type" value="Genomic_DNA"/>
</dbReference>